<dbReference type="PANTHER" id="PTHR13713">
    <property type="entry name" value="SIALYLTRANSFERASE"/>
    <property type="match status" value="1"/>
</dbReference>
<evidence type="ECO:0000313" key="12">
    <source>
        <dbReference type="Proteomes" id="UP000824540"/>
    </source>
</evidence>
<evidence type="ECO:0000256" key="10">
    <source>
        <dbReference type="ARBA" id="ARBA00023180"/>
    </source>
</evidence>
<gene>
    <name evidence="11" type="ORF">JZ751_009387</name>
</gene>
<keyword evidence="3" id="KW-0328">Glycosyltransferase</keyword>
<proteinExistence type="inferred from homology"/>
<evidence type="ECO:0000256" key="4">
    <source>
        <dbReference type="ARBA" id="ARBA00022679"/>
    </source>
</evidence>
<dbReference type="InterPro" id="IPR051142">
    <property type="entry name" value="Glycosyltransferase_29"/>
</dbReference>
<keyword evidence="9" id="KW-0472">Membrane</keyword>
<evidence type="ECO:0000256" key="9">
    <source>
        <dbReference type="ARBA" id="ARBA00023136"/>
    </source>
</evidence>
<dbReference type="Pfam" id="PF00777">
    <property type="entry name" value="Glyco_transf_29"/>
    <property type="match status" value="1"/>
</dbReference>
<evidence type="ECO:0000313" key="11">
    <source>
        <dbReference type="EMBL" id="KAG9333924.1"/>
    </source>
</evidence>
<dbReference type="GO" id="GO:0008373">
    <property type="term" value="F:sialyltransferase activity"/>
    <property type="evidence" value="ECO:0007669"/>
    <property type="project" value="InterPro"/>
</dbReference>
<keyword evidence="4" id="KW-0808">Transferase</keyword>
<keyword evidence="5" id="KW-0812">Transmembrane</keyword>
<accession>A0A8T2N1D6</accession>
<keyword evidence="6" id="KW-0735">Signal-anchor</keyword>
<dbReference type="Proteomes" id="UP000824540">
    <property type="component" value="Unassembled WGS sequence"/>
</dbReference>
<keyword evidence="12" id="KW-1185">Reference proteome</keyword>
<evidence type="ECO:0000256" key="7">
    <source>
        <dbReference type="ARBA" id="ARBA00022989"/>
    </source>
</evidence>
<keyword evidence="8" id="KW-0333">Golgi apparatus</keyword>
<dbReference type="InterPro" id="IPR038578">
    <property type="entry name" value="GT29-like_sf"/>
</dbReference>
<reference evidence="11" key="1">
    <citation type="thesis" date="2021" institute="BYU ScholarsArchive" country="Provo, UT, USA">
        <title>Applications of and Algorithms for Genome Assembly and Genomic Analyses with an Emphasis on Marine Teleosts.</title>
        <authorList>
            <person name="Pickett B.D."/>
        </authorList>
    </citation>
    <scope>NUCLEOTIDE SEQUENCE</scope>
    <source>
        <strain evidence="11">HI-2016</strain>
    </source>
</reference>
<evidence type="ECO:0000256" key="8">
    <source>
        <dbReference type="ARBA" id="ARBA00023034"/>
    </source>
</evidence>
<organism evidence="11 12">
    <name type="scientific">Albula glossodonta</name>
    <name type="common">roundjaw bonefish</name>
    <dbReference type="NCBI Taxonomy" id="121402"/>
    <lineage>
        <taxon>Eukaryota</taxon>
        <taxon>Metazoa</taxon>
        <taxon>Chordata</taxon>
        <taxon>Craniata</taxon>
        <taxon>Vertebrata</taxon>
        <taxon>Euteleostomi</taxon>
        <taxon>Actinopterygii</taxon>
        <taxon>Neopterygii</taxon>
        <taxon>Teleostei</taxon>
        <taxon>Albuliformes</taxon>
        <taxon>Albulidae</taxon>
        <taxon>Albula</taxon>
    </lineage>
</organism>
<evidence type="ECO:0000256" key="1">
    <source>
        <dbReference type="ARBA" id="ARBA00004323"/>
    </source>
</evidence>
<name>A0A8T2N1D6_9TELE</name>
<keyword evidence="7" id="KW-1133">Transmembrane helix</keyword>
<sequence length="131" mass="14695">METRPHSQQVLRLSVGMYDKQGFLLKLDGKLFVKTAPMFLDKNFKRLGKVNIYLPPFGFKTQERIIDVILTATKNYGLSPELESLSCRRCIVIGNGGILTNKSLGSHIDEYDIIVRSRAPSAFTVSLLCCV</sequence>
<evidence type="ECO:0000256" key="2">
    <source>
        <dbReference type="ARBA" id="ARBA00006003"/>
    </source>
</evidence>
<comment type="subcellular location">
    <subcellularLocation>
        <location evidence="1">Golgi apparatus membrane</location>
        <topology evidence="1">Single-pass type II membrane protein</topology>
    </subcellularLocation>
</comment>
<dbReference type="AlphaFoldDB" id="A0A8T2N1D6"/>
<dbReference type="EMBL" id="JAFBMS010000169">
    <property type="protein sequence ID" value="KAG9333924.1"/>
    <property type="molecule type" value="Genomic_DNA"/>
</dbReference>
<dbReference type="InterPro" id="IPR001675">
    <property type="entry name" value="Glyco_trans_29"/>
</dbReference>
<keyword evidence="10" id="KW-0325">Glycoprotein</keyword>
<comment type="similarity">
    <text evidence="2">Belongs to the glycosyltransferase 29 family.</text>
</comment>
<dbReference type="PANTHER" id="PTHR13713:SF37">
    <property type="entry name" value="CMP-N-ACETYLNEURAMINATE-BETA-1,4-GALACTOSIDE ALPHA-2,3-SIALYLTRANSFERASE"/>
    <property type="match status" value="1"/>
</dbReference>
<protein>
    <submittedName>
        <fullName evidence="11">Uncharacterized protein</fullName>
    </submittedName>
</protein>
<dbReference type="OrthoDB" id="10264956at2759"/>
<dbReference type="Gene3D" id="3.90.1480.20">
    <property type="entry name" value="Glycosyl transferase family 29"/>
    <property type="match status" value="1"/>
</dbReference>
<evidence type="ECO:0000256" key="6">
    <source>
        <dbReference type="ARBA" id="ARBA00022968"/>
    </source>
</evidence>
<evidence type="ECO:0000256" key="3">
    <source>
        <dbReference type="ARBA" id="ARBA00022676"/>
    </source>
</evidence>
<comment type="caution">
    <text evidence="11">The sequence shown here is derived from an EMBL/GenBank/DDBJ whole genome shotgun (WGS) entry which is preliminary data.</text>
</comment>
<dbReference type="GO" id="GO:0000139">
    <property type="term" value="C:Golgi membrane"/>
    <property type="evidence" value="ECO:0007669"/>
    <property type="project" value="UniProtKB-SubCell"/>
</dbReference>
<evidence type="ECO:0000256" key="5">
    <source>
        <dbReference type="ARBA" id="ARBA00022692"/>
    </source>
</evidence>